<organism evidence="1 2">
    <name type="scientific">Flavobacterium beibuense F44-8</name>
    <dbReference type="NCBI Taxonomy" id="1406840"/>
    <lineage>
        <taxon>Bacteria</taxon>
        <taxon>Pseudomonadati</taxon>
        <taxon>Bacteroidota</taxon>
        <taxon>Flavobacteriia</taxon>
        <taxon>Flavobacteriales</taxon>
        <taxon>Flavobacteriaceae</taxon>
        <taxon>Flavobacterium</taxon>
    </lineage>
</organism>
<sequence length="61" mass="7097">MKRGKISIEPNQSKDEMYFKANGFAVLVALFRKKAIPKLFPNIIQLFMLINVEVQRLKSSR</sequence>
<protein>
    <submittedName>
        <fullName evidence="1">Uncharacterized protein</fullName>
    </submittedName>
</protein>
<reference evidence="1 2" key="1">
    <citation type="submission" date="2013-09" db="EMBL/GenBank/DDBJ databases">
        <authorList>
            <person name="Zeng Z."/>
            <person name="Chen C."/>
        </authorList>
    </citation>
    <scope>NUCLEOTIDE SEQUENCE [LARGE SCALE GENOMIC DNA]</scope>
    <source>
        <strain evidence="1 2">F44-8</strain>
    </source>
</reference>
<dbReference type="RefSeq" id="WP_035134779.1">
    <property type="nucleotide sequence ID" value="NZ_JRLV01000015.1"/>
</dbReference>
<name>A0A0A2LUA5_9FLAO</name>
<gene>
    <name evidence="1" type="ORF">Q763_12745</name>
</gene>
<dbReference type="AlphaFoldDB" id="A0A0A2LUA5"/>
<dbReference type="EMBL" id="JRLV01000015">
    <property type="protein sequence ID" value="KGO79710.1"/>
    <property type="molecule type" value="Genomic_DNA"/>
</dbReference>
<dbReference type="Proteomes" id="UP000030129">
    <property type="component" value="Unassembled WGS sequence"/>
</dbReference>
<keyword evidence="2" id="KW-1185">Reference proteome</keyword>
<proteinExistence type="predicted"/>
<evidence type="ECO:0000313" key="1">
    <source>
        <dbReference type="EMBL" id="KGO79710.1"/>
    </source>
</evidence>
<accession>A0A0A2LUA5</accession>
<evidence type="ECO:0000313" key="2">
    <source>
        <dbReference type="Proteomes" id="UP000030129"/>
    </source>
</evidence>
<comment type="caution">
    <text evidence="1">The sequence shown here is derived from an EMBL/GenBank/DDBJ whole genome shotgun (WGS) entry which is preliminary data.</text>
</comment>